<feature type="region of interest" description="Disordered" evidence="1">
    <location>
        <begin position="124"/>
        <end position="175"/>
    </location>
</feature>
<dbReference type="OrthoDB" id="4588713at2759"/>
<proteinExistence type="predicted"/>
<dbReference type="Proteomes" id="UP000054053">
    <property type="component" value="Unassembled WGS sequence"/>
</dbReference>
<gene>
    <name evidence="3" type="ORF">UV8b_04360</name>
    <name evidence="2" type="ORF">UVI_02032680</name>
</gene>
<feature type="compositionally biased region" description="Polar residues" evidence="1">
    <location>
        <begin position="219"/>
        <end position="228"/>
    </location>
</feature>
<evidence type="ECO:0000313" key="3">
    <source>
        <dbReference type="EMBL" id="QUC20119.1"/>
    </source>
</evidence>
<dbReference type="RefSeq" id="XP_042997792.1">
    <property type="nucleotide sequence ID" value="XM_043141858.1"/>
</dbReference>
<sequence length="574" mass="61191">MDKQALASSFVPSTSTASSPSGPPEQRTYTTAGTIYKPSSTQPLQPPTRRGRSLKWSPAGLHADLALLPKSVLAGLPLRAPSGPPITALQQYTPLQQNYDRAISPFNEPDHILAKMPAEAILAPSTHTPGPLSSLSGVEWSGLDRPTAGDGERHSRNDSDTGDEAATEGEADDDFNMGALMNMTVKSLQNLASYPNPNQKTAQKALQRGTRPRPCMYSQPVTGLSSASPPSLATIGMASGASEGTSSFSYPKYACQTESSTFRPAQLDAIPKMDGAWSTRNSTPASAIPVSPRAKSTSSEVLKTHHSLAPTGPSPMPLTAGPPGQRQYRPSTFESTFKALKANSPSGFLSQEDDEGLLITTQTLMQAGIDDISLTPDRIEAIPKTSSWSAPPERVLGDSQVRRLESPSGMIDAADETWANTDRVESNSGRAEAWGLGDGRSWCSGSWRDQSPETRALYRPGTDRLTEAALATRVGKLENWWYSGVNRTYRNAESTALKQFGPGEPGFGVIGDKRPLAPIHRPGILDVEEAMAIPASEHARSLIEMAINALDESMVVRCSGAESAYTLATRSTAG</sequence>
<feature type="region of interest" description="Disordered" evidence="1">
    <location>
        <begin position="192"/>
        <end position="228"/>
    </location>
</feature>
<dbReference type="KEGG" id="uvi:66065138"/>
<dbReference type="EMBL" id="BBTG02000015">
    <property type="protein sequence ID" value="GAO14557.1"/>
    <property type="molecule type" value="Genomic_DNA"/>
</dbReference>
<organism evidence="2 5">
    <name type="scientific">Ustilaginoidea virens</name>
    <name type="common">Rice false smut fungus</name>
    <name type="synonym">Villosiclava virens</name>
    <dbReference type="NCBI Taxonomy" id="1159556"/>
    <lineage>
        <taxon>Eukaryota</taxon>
        <taxon>Fungi</taxon>
        <taxon>Dikarya</taxon>
        <taxon>Ascomycota</taxon>
        <taxon>Pezizomycotina</taxon>
        <taxon>Sordariomycetes</taxon>
        <taxon>Hypocreomycetidae</taxon>
        <taxon>Hypocreales</taxon>
        <taxon>Clavicipitaceae</taxon>
        <taxon>Ustilaginoidea</taxon>
    </lineage>
</organism>
<dbReference type="GeneID" id="66065138"/>
<keyword evidence="4" id="KW-1185">Reference proteome</keyword>
<feature type="region of interest" description="Disordered" evidence="1">
    <location>
        <begin position="1"/>
        <end position="56"/>
    </location>
</feature>
<feature type="compositionally biased region" description="Polar residues" evidence="1">
    <location>
        <begin position="192"/>
        <end position="204"/>
    </location>
</feature>
<name>A0A063C7A4_USTVR</name>
<evidence type="ECO:0000313" key="4">
    <source>
        <dbReference type="Proteomes" id="UP000027002"/>
    </source>
</evidence>
<dbReference type="EMBL" id="CP072755">
    <property type="protein sequence ID" value="QUC20119.1"/>
    <property type="molecule type" value="Genomic_DNA"/>
</dbReference>
<evidence type="ECO:0000313" key="2">
    <source>
        <dbReference type="EMBL" id="GAO14557.1"/>
    </source>
</evidence>
<reference evidence="5" key="2">
    <citation type="journal article" date="2016" name="Genome Announc.">
        <title>Genome sequence of Ustilaginoidea virens IPU010, a rice pathogenic fungus causing false smut.</title>
        <authorList>
            <person name="Kumagai T."/>
            <person name="Ishii T."/>
            <person name="Terai G."/>
            <person name="Umemura M."/>
            <person name="Machida M."/>
            <person name="Asai K."/>
        </authorList>
    </citation>
    <scope>NUCLEOTIDE SEQUENCE [LARGE SCALE GENOMIC DNA]</scope>
    <source>
        <strain evidence="5">IPU010</strain>
    </source>
</reference>
<feature type="compositionally biased region" description="Low complexity" evidence="1">
    <location>
        <begin position="7"/>
        <end position="20"/>
    </location>
</feature>
<feature type="compositionally biased region" description="Acidic residues" evidence="1">
    <location>
        <begin position="160"/>
        <end position="175"/>
    </location>
</feature>
<dbReference type="HOGENOM" id="CLU_454146_0_0_1"/>
<reference evidence="2" key="1">
    <citation type="journal article" date="2016" name="Genome Announc.">
        <title>Genome Sequence of Ustilaginoidea virens IPU010, a Rice Pathogenic Fungus Causing False Smut.</title>
        <authorList>
            <person name="Kumagai T."/>
            <person name="Ishii T."/>
            <person name="Terai G."/>
            <person name="Umemura M."/>
            <person name="Machida M."/>
            <person name="Asai K."/>
        </authorList>
    </citation>
    <scope>NUCLEOTIDE SEQUENCE [LARGE SCALE GENOMIC DNA]</scope>
    <source>
        <strain evidence="2">IPU010</strain>
    </source>
</reference>
<accession>A0A063C7A4</accession>
<evidence type="ECO:0000256" key="1">
    <source>
        <dbReference type="SAM" id="MobiDB-lite"/>
    </source>
</evidence>
<protein>
    <submittedName>
        <fullName evidence="2">Uncharacterized protein</fullName>
    </submittedName>
</protein>
<feature type="region of interest" description="Disordered" evidence="1">
    <location>
        <begin position="277"/>
        <end position="330"/>
    </location>
</feature>
<reference evidence="3" key="3">
    <citation type="submission" date="2020-03" db="EMBL/GenBank/DDBJ databases">
        <title>A mixture of massive structural variations and highly conserved coding sequences in Ustilaginoidea virens genome.</title>
        <authorList>
            <person name="Zhang K."/>
            <person name="Zhao Z."/>
            <person name="Zhang Z."/>
            <person name="Li Y."/>
            <person name="Hsiang T."/>
            <person name="Sun W."/>
        </authorList>
    </citation>
    <scope>NUCLEOTIDE SEQUENCE</scope>
    <source>
        <strain evidence="3">UV-8b</strain>
    </source>
</reference>
<feature type="compositionally biased region" description="Polar residues" evidence="1">
    <location>
        <begin position="125"/>
        <end position="136"/>
    </location>
</feature>
<feature type="compositionally biased region" description="Polar residues" evidence="1">
    <location>
        <begin position="27"/>
        <end position="43"/>
    </location>
</feature>
<dbReference type="AlphaFoldDB" id="A0A063C7A4"/>
<dbReference type="Proteomes" id="UP000027002">
    <property type="component" value="Chromosome 3"/>
</dbReference>
<evidence type="ECO:0000313" key="5">
    <source>
        <dbReference type="Proteomes" id="UP000054053"/>
    </source>
</evidence>
<feature type="compositionally biased region" description="Basic and acidic residues" evidence="1">
    <location>
        <begin position="150"/>
        <end position="159"/>
    </location>
</feature>